<dbReference type="EMBL" id="PGGS01001121">
    <property type="protein sequence ID" value="PNH00872.1"/>
    <property type="molecule type" value="Genomic_DNA"/>
</dbReference>
<evidence type="ECO:0000256" key="1">
    <source>
        <dbReference type="SAM" id="Coils"/>
    </source>
</evidence>
<reference evidence="3 4" key="1">
    <citation type="journal article" date="2017" name="Mol. Biol. Evol.">
        <title>The 4-celled Tetrabaena socialis nuclear genome reveals the essential components for genetic control of cell number at the origin of multicellularity in the volvocine lineage.</title>
        <authorList>
            <person name="Featherston J."/>
            <person name="Arakaki Y."/>
            <person name="Hanschen E.R."/>
            <person name="Ferris P.J."/>
            <person name="Michod R.E."/>
            <person name="Olson B.J.S.C."/>
            <person name="Nozaki H."/>
            <person name="Durand P.M."/>
        </authorList>
    </citation>
    <scope>NUCLEOTIDE SEQUENCE [LARGE SCALE GENOMIC DNA]</scope>
    <source>
        <strain evidence="3 4">NIES-571</strain>
    </source>
</reference>
<dbReference type="Proteomes" id="UP000236333">
    <property type="component" value="Unassembled WGS sequence"/>
</dbReference>
<feature type="coiled-coil region" evidence="1">
    <location>
        <begin position="37"/>
        <end position="85"/>
    </location>
</feature>
<evidence type="ECO:0000313" key="4">
    <source>
        <dbReference type="Proteomes" id="UP000236333"/>
    </source>
</evidence>
<feature type="region of interest" description="Disordered" evidence="2">
    <location>
        <begin position="1"/>
        <end position="25"/>
    </location>
</feature>
<dbReference type="AlphaFoldDB" id="A0A2J7ZKT5"/>
<organism evidence="3 4">
    <name type="scientific">Tetrabaena socialis</name>
    <dbReference type="NCBI Taxonomy" id="47790"/>
    <lineage>
        <taxon>Eukaryota</taxon>
        <taxon>Viridiplantae</taxon>
        <taxon>Chlorophyta</taxon>
        <taxon>core chlorophytes</taxon>
        <taxon>Chlorophyceae</taxon>
        <taxon>CS clade</taxon>
        <taxon>Chlamydomonadales</taxon>
        <taxon>Tetrabaenaceae</taxon>
        <taxon>Tetrabaena</taxon>
    </lineage>
</organism>
<evidence type="ECO:0000256" key="2">
    <source>
        <dbReference type="SAM" id="MobiDB-lite"/>
    </source>
</evidence>
<comment type="caution">
    <text evidence="3">The sequence shown here is derived from an EMBL/GenBank/DDBJ whole genome shotgun (WGS) entry which is preliminary data.</text>
</comment>
<accession>A0A2J7ZKT5</accession>
<protein>
    <submittedName>
        <fullName evidence="3">Uncharacterized protein</fullName>
    </submittedName>
</protein>
<name>A0A2J7ZKT5_9CHLO</name>
<keyword evidence="4" id="KW-1185">Reference proteome</keyword>
<evidence type="ECO:0000313" key="3">
    <source>
        <dbReference type="EMBL" id="PNH00872.1"/>
    </source>
</evidence>
<feature type="region of interest" description="Disordered" evidence="2">
    <location>
        <begin position="113"/>
        <end position="137"/>
    </location>
</feature>
<gene>
    <name evidence="3" type="ORF">TSOC_013290</name>
</gene>
<sequence length="137" mass="14867">MSAPAYQNLDLRPDLASLTETTSTGQATEAMEAALRLEEAKQRTFQAEAIAADLKTELAQAEAKAANARAKAAALETTLEKQRQRTMLLHADLAPVNDQKKPSPNEIINKIYNDATYSAPVPKPDPPQATPQQKKKA</sequence>
<keyword evidence="1" id="KW-0175">Coiled coil</keyword>
<proteinExistence type="predicted"/>